<proteinExistence type="predicted"/>
<dbReference type="Proteomes" id="UP000501753">
    <property type="component" value="Chromosome"/>
</dbReference>
<keyword evidence="4" id="KW-1185">Reference proteome</keyword>
<dbReference type="RefSeq" id="WP_127178827.1">
    <property type="nucleotide sequence ID" value="NZ_CP029078.1"/>
</dbReference>
<dbReference type="EMBL" id="CP029078">
    <property type="protein sequence ID" value="QCN87141.1"/>
    <property type="molecule type" value="Genomic_DNA"/>
</dbReference>
<evidence type="ECO:0000313" key="3">
    <source>
        <dbReference type="Proteomes" id="UP000271291"/>
    </source>
</evidence>
<dbReference type="AlphaFoldDB" id="A0A3S9ZEE3"/>
<evidence type="ECO:0000313" key="1">
    <source>
        <dbReference type="EMBL" id="AZS85999.1"/>
    </source>
</evidence>
<dbReference type="OrthoDB" id="3378334at2"/>
<accession>A0A3S9ZEE3</accession>
<reference evidence="2 4" key="1">
    <citation type="submission" date="2018-04" db="EMBL/GenBank/DDBJ databases">
        <title>Complete genome sequences of Streptomyces griseoviridis K61 and characterization of antagonistic properties of biological control agents.</title>
        <authorList>
            <person name="Mariita R.M."/>
            <person name="Sello J.K."/>
        </authorList>
    </citation>
    <scope>NUCLEOTIDE SEQUENCE [LARGE SCALE GENOMIC DNA]</scope>
    <source>
        <strain evidence="2 4">K61</strain>
    </source>
</reference>
<dbReference type="Proteomes" id="UP000271291">
    <property type="component" value="Chromosome"/>
</dbReference>
<evidence type="ECO:0000313" key="2">
    <source>
        <dbReference type="EMBL" id="QCN87141.1"/>
    </source>
</evidence>
<name>A0A3S9ZEE3_STRGD</name>
<dbReference type="KEGG" id="sgd:ELQ87_18195"/>
<reference evidence="1 3" key="2">
    <citation type="submission" date="2018-12" db="EMBL/GenBank/DDBJ databases">
        <title>Streptomyces griseoviridis F1-27 complete genome.</title>
        <authorList>
            <person name="Mariita R.M."/>
            <person name="Sello J.K."/>
        </authorList>
    </citation>
    <scope>NUCLEOTIDE SEQUENCE [LARGE SCALE GENOMIC DNA]</scope>
    <source>
        <strain evidence="1 3">F1-27</strain>
    </source>
</reference>
<evidence type="ECO:0000313" key="4">
    <source>
        <dbReference type="Proteomes" id="UP000501753"/>
    </source>
</evidence>
<protein>
    <submittedName>
        <fullName evidence="1">Prevent-host-death family protein</fullName>
    </submittedName>
</protein>
<dbReference type="EMBL" id="CP034687">
    <property type="protein sequence ID" value="AZS85999.1"/>
    <property type="molecule type" value="Genomic_DNA"/>
</dbReference>
<organism evidence="1 3">
    <name type="scientific">Streptomyces griseoviridis</name>
    <dbReference type="NCBI Taxonomy" id="45398"/>
    <lineage>
        <taxon>Bacteria</taxon>
        <taxon>Bacillati</taxon>
        <taxon>Actinomycetota</taxon>
        <taxon>Actinomycetes</taxon>
        <taxon>Kitasatosporales</taxon>
        <taxon>Streptomycetaceae</taxon>
        <taxon>Streptomyces</taxon>
    </lineage>
</organism>
<gene>
    <name evidence="2" type="ORF">DDJ31_21085</name>
    <name evidence="1" type="ORF">ELQ87_18195</name>
</gene>
<sequence length="161" mass="17282">MSTARLEAETESVSFTDLSRNPKGVAARAAALGRLRVTHRDAPDMVLTTAVRAEGAEENLTTASRLFLALMKQDDGARALLLALPEVFPWARHLDAEEVRAFTVELLGALSDAAELGAGEAVHRAIVSWRATARINADPEQLGESLRPLDGDDLGQVEVRG</sequence>